<accession>A0A3R9PDI5</accession>
<organism evidence="5 6">
    <name type="scientific">Edaphobacter aggregans</name>
    <dbReference type="NCBI Taxonomy" id="570835"/>
    <lineage>
        <taxon>Bacteria</taxon>
        <taxon>Pseudomonadati</taxon>
        <taxon>Acidobacteriota</taxon>
        <taxon>Terriglobia</taxon>
        <taxon>Terriglobales</taxon>
        <taxon>Acidobacteriaceae</taxon>
        <taxon>Edaphobacter</taxon>
    </lineage>
</organism>
<feature type="signal peptide" evidence="3">
    <location>
        <begin position="1"/>
        <end position="32"/>
    </location>
</feature>
<dbReference type="PANTHER" id="PTHR43695:SF1">
    <property type="entry name" value="RHAMNOGALACTURONAN ACETYLESTERASE"/>
    <property type="match status" value="1"/>
</dbReference>
<keyword evidence="3" id="KW-0732">Signal</keyword>
<dbReference type="AlphaFoldDB" id="A0A3R9PDI5"/>
<proteinExistence type="inferred from homology"/>
<dbReference type="Gene3D" id="3.40.50.1110">
    <property type="entry name" value="SGNH hydrolase"/>
    <property type="match status" value="1"/>
</dbReference>
<dbReference type="GO" id="GO:0016788">
    <property type="term" value="F:hydrolase activity, acting on ester bonds"/>
    <property type="evidence" value="ECO:0007669"/>
    <property type="project" value="UniProtKB-ARBA"/>
</dbReference>
<dbReference type="InterPro" id="IPR037459">
    <property type="entry name" value="RhgT-like"/>
</dbReference>
<dbReference type="Proteomes" id="UP000269669">
    <property type="component" value="Unassembled WGS sequence"/>
</dbReference>
<dbReference type="InterPro" id="IPR013830">
    <property type="entry name" value="SGNH_hydro"/>
</dbReference>
<reference evidence="5 6" key="1">
    <citation type="submission" date="2018-12" db="EMBL/GenBank/DDBJ databases">
        <title>Sequencing of bacterial isolates from soil warming experiment in Harvard Forest, Massachusetts, USA.</title>
        <authorList>
            <person name="Deangelis K."/>
        </authorList>
    </citation>
    <scope>NUCLEOTIDE SEQUENCE [LARGE SCALE GENOMIC DNA]</scope>
    <source>
        <strain evidence="5 6">EB153</strain>
    </source>
</reference>
<dbReference type="Pfam" id="PF13472">
    <property type="entry name" value="Lipase_GDSL_2"/>
    <property type="match status" value="1"/>
</dbReference>
<comment type="similarity">
    <text evidence="1">Belongs to the 'GDSL' lipolytic enzyme family.</text>
</comment>
<keyword evidence="2" id="KW-0378">Hydrolase</keyword>
<feature type="domain" description="SGNH hydrolase-type esterase" evidence="4">
    <location>
        <begin position="64"/>
        <end position="264"/>
    </location>
</feature>
<sequence length="288" mass="31380">MTLSFAWCYAAAMKRPASIGVLCLLLIATATAFTQTPTTPDAPPQTAVAQNAPLNPALPTVFIVGDSTARNQADLGWGDHFAHYFDTTRINIANRAHAGRSSRTFINEGSWDKVLAEMKPGDFVLLQMGHNDGGDLGGTKPRGSIKGLGDETKDVILPDGHTETVHTYGWYMRKYIADTRAKRATPILLSLTIRNIWKADADGKPRIERDMGYDADIRQLAADQHITFIDMATVEADRLEALGPEKTATLFPIDHTHTSPEGAELNANAVVTALRNAKSRLVAYVKPQ</sequence>
<evidence type="ECO:0000256" key="3">
    <source>
        <dbReference type="SAM" id="SignalP"/>
    </source>
</evidence>
<name>A0A3R9PDI5_9BACT</name>
<comment type="caution">
    <text evidence="5">The sequence shown here is derived from an EMBL/GenBank/DDBJ whole genome shotgun (WGS) entry which is preliminary data.</text>
</comment>
<feature type="chain" id="PRO_5018768125" evidence="3">
    <location>
        <begin position="33"/>
        <end position="288"/>
    </location>
</feature>
<keyword evidence="6" id="KW-1185">Reference proteome</keyword>
<evidence type="ECO:0000313" key="5">
    <source>
        <dbReference type="EMBL" id="RSL19291.1"/>
    </source>
</evidence>
<evidence type="ECO:0000256" key="2">
    <source>
        <dbReference type="ARBA" id="ARBA00022801"/>
    </source>
</evidence>
<evidence type="ECO:0000259" key="4">
    <source>
        <dbReference type="Pfam" id="PF13472"/>
    </source>
</evidence>
<evidence type="ECO:0000313" key="6">
    <source>
        <dbReference type="Proteomes" id="UP000269669"/>
    </source>
</evidence>
<evidence type="ECO:0000256" key="1">
    <source>
        <dbReference type="ARBA" id="ARBA00008668"/>
    </source>
</evidence>
<dbReference type="EMBL" id="RSDW01000001">
    <property type="protein sequence ID" value="RSL19291.1"/>
    <property type="molecule type" value="Genomic_DNA"/>
</dbReference>
<dbReference type="SUPFAM" id="SSF52266">
    <property type="entry name" value="SGNH hydrolase"/>
    <property type="match status" value="1"/>
</dbReference>
<protein>
    <submittedName>
        <fullName evidence="5">Lysophospholipase L1-like esterase</fullName>
    </submittedName>
</protein>
<dbReference type="InterPro" id="IPR036514">
    <property type="entry name" value="SGNH_hydro_sf"/>
</dbReference>
<dbReference type="PANTHER" id="PTHR43695">
    <property type="entry name" value="PUTATIVE (AFU_ORTHOLOGUE AFUA_2G17250)-RELATED"/>
    <property type="match status" value="1"/>
</dbReference>
<gene>
    <name evidence="5" type="ORF">EDE15_4953</name>
</gene>
<dbReference type="CDD" id="cd01821">
    <property type="entry name" value="Rhamnogalacturan_acetylesterase_like"/>
    <property type="match status" value="1"/>
</dbReference>